<comment type="caution">
    <text evidence="1">The sequence shown here is derived from an EMBL/GenBank/DDBJ whole genome shotgun (WGS) entry which is preliminary data.</text>
</comment>
<keyword evidence="1" id="KW-0648">Protein biosynthesis</keyword>
<organism evidence="1 2">
    <name type="scientific">Parahaliea mediterranea</name>
    <dbReference type="NCBI Taxonomy" id="651086"/>
    <lineage>
        <taxon>Bacteria</taxon>
        <taxon>Pseudomonadati</taxon>
        <taxon>Pseudomonadota</taxon>
        <taxon>Gammaproteobacteria</taxon>
        <taxon>Cellvibrionales</taxon>
        <taxon>Halieaceae</taxon>
        <taxon>Parahaliea</taxon>
    </lineage>
</organism>
<dbReference type="AlphaFoldDB" id="A0A939IP74"/>
<evidence type="ECO:0000313" key="2">
    <source>
        <dbReference type="Proteomes" id="UP000664303"/>
    </source>
</evidence>
<reference evidence="1" key="1">
    <citation type="submission" date="2021-02" db="EMBL/GenBank/DDBJ databases">
        <title>PHA producing bacteria isolated from coastal sediment in Guangdong, Shenzhen.</title>
        <authorList>
            <person name="Zheng W."/>
            <person name="Yu S."/>
            <person name="Huang Y."/>
        </authorList>
    </citation>
    <scope>NUCLEOTIDE SEQUENCE</scope>
    <source>
        <strain evidence="1">TN14-10</strain>
    </source>
</reference>
<dbReference type="Pfam" id="PF04315">
    <property type="entry name" value="EpmC"/>
    <property type="match status" value="1"/>
</dbReference>
<sequence length="197" mass="21705">MTAAAQVPRSAVFCSARLEAVFDGCFVGPENTRLLGGALEPLYVPAGEPEGGVVARHHRLFYREDFFASALHEAAHWCIAGPERRLLRDFGYWYAPDGRSPGQQAAFQAVEVAPQALEWWFARACGYPFRVSLDNLEAGEAARRSEAAFKDAVTARANTLRERGLAPRARRFFTALAGAFATGARAADQYFYRDELA</sequence>
<dbReference type="RefSeq" id="WP_206562304.1">
    <property type="nucleotide sequence ID" value="NZ_JAFKCZ010000019.1"/>
</dbReference>
<dbReference type="EMBL" id="JAFKCZ010000019">
    <property type="protein sequence ID" value="MBN7798858.1"/>
    <property type="molecule type" value="Genomic_DNA"/>
</dbReference>
<name>A0A939IP74_9GAMM</name>
<accession>A0A939IP74</accession>
<gene>
    <name evidence="1" type="ORF">JYP50_19830</name>
</gene>
<dbReference type="GO" id="GO:0003746">
    <property type="term" value="F:translation elongation factor activity"/>
    <property type="evidence" value="ECO:0007669"/>
    <property type="project" value="UniProtKB-KW"/>
</dbReference>
<proteinExistence type="predicted"/>
<keyword evidence="2" id="KW-1185">Reference proteome</keyword>
<evidence type="ECO:0000313" key="1">
    <source>
        <dbReference type="EMBL" id="MBN7798858.1"/>
    </source>
</evidence>
<dbReference type="Proteomes" id="UP000664303">
    <property type="component" value="Unassembled WGS sequence"/>
</dbReference>
<dbReference type="InterPro" id="IPR007411">
    <property type="entry name" value="EpmC"/>
</dbReference>
<keyword evidence="1" id="KW-0251">Elongation factor</keyword>
<protein>
    <submittedName>
        <fullName evidence="1">Elongation factor P hydroxylase</fullName>
    </submittedName>
</protein>